<dbReference type="SMART" id="SM00901">
    <property type="entry name" value="FRG"/>
    <property type="match status" value="1"/>
</dbReference>
<dbReference type="InterPro" id="IPR014966">
    <property type="entry name" value="FRG-dom"/>
</dbReference>
<evidence type="ECO:0000313" key="2">
    <source>
        <dbReference type="EMBL" id="MDX8301501.1"/>
    </source>
</evidence>
<gene>
    <name evidence="2" type="ORF">RMR22_04540</name>
</gene>
<feature type="domain" description="FRG" evidence="1">
    <location>
        <begin position="29"/>
        <end position="174"/>
    </location>
</feature>
<dbReference type="RefSeq" id="WP_320202480.1">
    <property type="nucleotide sequence ID" value="NZ_CP192781.1"/>
</dbReference>
<evidence type="ECO:0000259" key="1">
    <source>
        <dbReference type="SMART" id="SM00901"/>
    </source>
</evidence>
<protein>
    <submittedName>
        <fullName evidence="2">FRG domain-containing protein</fullName>
    </submittedName>
</protein>
<dbReference type="Pfam" id="PF08867">
    <property type="entry name" value="FRG"/>
    <property type="match status" value="1"/>
</dbReference>
<dbReference type="AlphaFoldDB" id="A0AAW9F8M0"/>
<reference evidence="2" key="1">
    <citation type="journal article" date="2023" name="Phytobiomes J">
        <title>Deciphering the key players within the bacterial microbiota associated with aerial crown gall tumors on rhododendron: Insights into the gallobiome.</title>
        <authorList>
            <person name="Kuzmanovic N."/>
            <person name="Nesme J."/>
            <person name="Wolf J."/>
            <person name="Neumann-Schaal M."/>
            <person name="Petersen J."/>
            <person name="Fernandez-Gnecco G."/>
            <person name="Sproeer C."/>
            <person name="Bunk B."/>
            <person name="Overmann J."/>
            <person name="Sorensen S.J."/>
            <person name="Idczak E."/>
            <person name="Smalla K."/>
        </authorList>
    </citation>
    <scope>NUCLEOTIDE SEQUENCE</scope>
    <source>
        <strain evidence="2">Rho-11.1</strain>
    </source>
</reference>
<proteinExistence type="predicted"/>
<organism evidence="2">
    <name type="scientific">Agrobacterium rosae</name>
    <dbReference type="NCBI Taxonomy" id="1972867"/>
    <lineage>
        <taxon>Bacteria</taxon>
        <taxon>Pseudomonadati</taxon>
        <taxon>Pseudomonadota</taxon>
        <taxon>Alphaproteobacteria</taxon>
        <taxon>Hyphomicrobiales</taxon>
        <taxon>Rhizobiaceae</taxon>
        <taxon>Rhizobium/Agrobacterium group</taxon>
        <taxon>Agrobacterium</taxon>
    </lineage>
</organism>
<sequence>MRIVSHNKASDFVDYLRPSAPQWWDVFTARPTHVFRGHARASWKLLPKGWRPLDENPEIASLIRTLSYHLEQLERPETLTEREQATVWRFALAEAAIQFAQLGRSVGLEIPWQVPLSLVISPTNAVPFIDLSLLALAQHHGVPTQMLDWSEDPLTAAFFAIGSDPTDHDDLCVWAMNISVLGNAAEENISLTSAPNVGNANMRAQSGTFLAYYQGSYLNNLFEGGSWPSFENNETIRASLTKITLCGSERGALQDLLLREKRSKAHLMPSWDTVAQTLIDDWKAKQQWQLLSPLEHWKHAPQDTSD</sequence>
<accession>A0AAW9F8M0</accession>
<dbReference type="EMBL" id="JAVRAF010000001">
    <property type="protein sequence ID" value="MDX8301501.1"/>
    <property type="molecule type" value="Genomic_DNA"/>
</dbReference>
<comment type="caution">
    <text evidence="2">The sequence shown here is derived from an EMBL/GenBank/DDBJ whole genome shotgun (WGS) entry which is preliminary data.</text>
</comment>
<name>A0AAW9F8M0_9HYPH</name>